<dbReference type="OrthoDB" id="448000at2759"/>
<dbReference type="AlphaFoldDB" id="A0A812RI15"/>
<comment type="caution">
    <text evidence="1">The sequence shown here is derived from an EMBL/GenBank/DDBJ whole genome shotgun (WGS) entry which is preliminary data.</text>
</comment>
<proteinExistence type="predicted"/>
<dbReference type="EMBL" id="CAJNJA010019138">
    <property type="protein sequence ID" value="CAE7439521.1"/>
    <property type="molecule type" value="Genomic_DNA"/>
</dbReference>
<reference evidence="1" key="1">
    <citation type="submission" date="2021-02" db="EMBL/GenBank/DDBJ databases">
        <authorList>
            <person name="Dougan E. K."/>
            <person name="Rhodes N."/>
            <person name="Thang M."/>
            <person name="Chan C."/>
        </authorList>
    </citation>
    <scope>NUCLEOTIDE SEQUENCE</scope>
</reference>
<dbReference type="Proteomes" id="UP000601435">
    <property type="component" value="Unassembled WGS sequence"/>
</dbReference>
<keyword evidence="2" id="KW-1185">Reference proteome</keyword>
<accession>A0A812RI15</accession>
<protein>
    <recommendedName>
        <fullName evidence="3">Sulfotransferase domain-containing protein</fullName>
    </recommendedName>
</protein>
<sequence>MATDIAKAAAAALEPLNPWRGFTEQHLVLGGPNAVDPRPPKVLRLAKLLRDFNGFAAEHASHQRERGEPVDPLFCSLARGSFLARHKSQPTFDVRLDCCDQGKFDFLGNDACFPEWPSWSIRVCCAHALSVSATLNESGFEALWNQIASTEPIKANPDTKRGFMNAVVVYHKAGTQLTSEIVGVSSPGPLALFLLRSPPPKVHVPDMIVLDGYGMHAKPRDGKPEIFPYFQAFTRLFADTETGEMTAHFAKPLLGDSQLQDMLAAGAGRIVHITRNPTQLVMSGYVYHRKAAEVWTTFRDPPDCLNCDHEAWSQIFRRCRFRCSYAELLQNLSVSEGE</sequence>
<feature type="non-terminal residue" evidence="1">
    <location>
        <position position="1"/>
    </location>
</feature>
<gene>
    <name evidence="1" type="ORF">SNEC2469_LOCUS12084</name>
</gene>
<evidence type="ECO:0008006" key="3">
    <source>
        <dbReference type="Google" id="ProtNLM"/>
    </source>
</evidence>
<organism evidence="1 2">
    <name type="scientific">Symbiodinium necroappetens</name>
    <dbReference type="NCBI Taxonomy" id="1628268"/>
    <lineage>
        <taxon>Eukaryota</taxon>
        <taxon>Sar</taxon>
        <taxon>Alveolata</taxon>
        <taxon>Dinophyceae</taxon>
        <taxon>Suessiales</taxon>
        <taxon>Symbiodiniaceae</taxon>
        <taxon>Symbiodinium</taxon>
    </lineage>
</organism>
<evidence type="ECO:0000313" key="2">
    <source>
        <dbReference type="Proteomes" id="UP000601435"/>
    </source>
</evidence>
<evidence type="ECO:0000313" key="1">
    <source>
        <dbReference type="EMBL" id="CAE7439521.1"/>
    </source>
</evidence>
<name>A0A812RI15_9DINO</name>